<keyword evidence="2 5" id="KW-0805">Transcription regulation</keyword>
<dbReference type="SUPFAM" id="SSF55781">
    <property type="entry name" value="GAF domain-like"/>
    <property type="match status" value="1"/>
</dbReference>
<evidence type="ECO:0000256" key="3">
    <source>
        <dbReference type="ARBA" id="ARBA00023016"/>
    </source>
</evidence>
<dbReference type="GO" id="GO:0003677">
    <property type="term" value="F:DNA binding"/>
    <property type="evidence" value="ECO:0007669"/>
    <property type="project" value="InterPro"/>
</dbReference>
<evidence type="ECO:0000313" key="8">
    <source>
        <dbReference type="Proteomes" id="UP000176741"/>
    </source>
</evidence>
<evidence type="ECO:0000256" key="4">
    <source>
        <dbReference type="ARBA" id="ARBA00023163"/>
    </source>
</evidence>
<feature type="domain" description="Heat-inducible transcription repressor HrcA C-terminal" evidence="6">
    <location>
        <begin position="87"/>
        <end position="227"/>
    </location>
</feature>
<evidence type="ECO:0000256" key="1">
    <source>
        <dbReference type="ARBA" id="ARBA00022491"/>
    </source>
</evidence>
<evidence type="ECO:0000313" key="7">
    <source>
        <dbReference type="EMBL" id="OGM21340.1"/>
    </source>
</evidence>
<dbReference type="InterPro" id="IPR002571">
    <property type="entry name" value="HrcA"/>
</dbReference>
<protein>
    <recommendedName>
        <fullName evidence="5">Heat-inducible transcription repressor HrcA</fullName>
    </recommendedName>
</protein>
<keyword evidence="1 5" id="KW-0678">Repressor</keyword>
<dbReference type="HAMAP" id="MF_00081">
    <property type="entry name" value="HrcA"/>
    <property type="match status" value="1"/>
</dbReference>
<dbReference type="Gene3D" id="3.30.450.40">
    <property type="match status" value="1"/>
</dbReference>
<gene>
    <name evidence="5" type="primary">hrcA</name>
    <name evidence="7" type="ORF">A2771_03525</name>
</gene>
<comment type="similarity">
    <text evidence="5">Belongs to the HrcA family.</text>
</comment>
<evidence type="ECO:0000256" key="5">
    <source>
        <dbReference type="HAMAP-Rule" id="MF_00081"/>
    </source>
</evidence>
<keyword evidence="4 5" id="KW-0804">Transcription</keyword>
<accession>A0A1F7Y2E3</accession>
<dbReference type="SUPFAM" id="SSF46785">
    <property type="entry name" value="Winged helix' DNA-binding domain"/>
    <property type="match status" value="1"/>
</dbReference>
<comment type="function">
    <text evidence="5">Negative regulator of class I heat shock genes (grpE-dnaK-dnaJ and groELS operons). Prevents heat-shock induction of these operons.</text>
</comment>
<dbReference type="AlphaFoldDB" id="A0A1F7Y2E3"/>
<dbReference type="PANTHER" id="PTHR34824">
    <property type="entry name" value="HEAT-INDUCIBLE TRANSCRIPTION REPRESSOR HRCA"/>
    <property type="match status" value="1"/>
</dbReference>
<reference evidence="7 8" key="1">
    <citation type="journal article" date="2016" name="Nat. Commun.">
        <title>Thousands of microbial genomes shed light on interconnected biogeochemical processes in an aquifer system.</title>
        <authorList>
            <person name="Anantharaman K."/>
            <person name="Brown C.T."/>
            <person name="Hug L.A."/>
            <person name="Sharon I."/>
            <person name="Castelle C.J."/>
            <person name="Probst A.J."/>
            <person name="Thomas B.C."/>
            <person name="Singh A."/>
            <person name="Wilkins M.J."/>
            <person name="Karaoz U."/>
            <person name="Brodie E.L."/>
            <person name="Williams K.H."/>
            <person name="Hubbard S.S."/>
            <person name="Banfield J.F."/>
        </authorList>
    </citation>
    <scope>NUCLEOTIDE SEQUENCE [LARGE SCALE GENOMIC DNA]</scope>
</reference>
<dbReference type="Proteomes" id="UP000176741">
    <property type="component" value="Unassembled WGS sequence"/>
</dbReference>
<dbReference type="EMBL" id="MGGD01000013">
    <property type="protein sequence ID" value="OGM21340.1"/>
    <property type="molecule type" value="Genomic_DNA"/>
</dbReference>
<dbReference type="InterPro" id="IPR036388">
    <property type="entry name" value="WH-like_DNA-bd_sf"/>
</dbReference>
<dbReference type="GO" id="GO:0045892">
    <property type="term" value="P:negative regulation of DNA-templated transcription"/>
    <property type="evidence" value="ECO:0007669"/>
    <property type="project" value="UniProtKB-UniRule"/>
</dbReference>
<dbReference type="InterPro" id="IPR036390">
    <property type="entry name" value="WH_DNA-bd_sf"/>
</dbReference>
<evidence type="ECO:0000259" key="6">
    <source>
        <dbReference type="Pfam" id="PF01628"/>
    </source>
</evidence>
<dbReference type="PANTHER" id="PTHR34824:SF1">
    <property type="entry name" value="HEAT-INDUCIBLE TRANSCRIPTION REPRESSOR HRCA"/>
    <property type="match status" value="1"/>
</dbReference>
<name>A0A1F7Y2E3_9BACT</name>
<organism evidence="7 8">
    <name type="scientific">Candidatus Woesebacteria bacterium RIFCSPHIGHO2_01_FULL_38_26b</name>
    <dbReference type="NCBI Taxonomy" id="1802491"/>
    <lineage>
        <taxon>Bacteria</taxon>
        <taxon>Candidatus Woeseibacteriota</taxon>
    </lineage>
</organism>
<dbReference type="Gene3D" id="1.10.10.10">
    <property type="entry name" value="Winged helix-like DNA-binding domain superfamily/Winged helix DNA-binding domain"/>
    <property type="match status" value="1"/>
</dbReference>
<keyword evidence="3 5" id="KW-0346">Stress response</keyword>
<dbReference type="InterPro" id="IPR029016">
    <property type="entry name" value="GAF-like_dom_sf"/>
</dbReference>
<sequence length="243" mass="27354">MSSALTARQTQILKALIDEYIETAEPVGSESLDKKYNLGVSPATIRNEMVELTRSGYLRQPHTSAGRVPSPLAMKFYIDQLMEEKQMSLAEEVKTKEEVWDSRNDVHGLMREATHALADRTRSLALGTLDDGDVWHSGYSNVFLHPEFMDMEVSATLFSLIEEARRIHELFFERMTGLTPIEVIFGEDLGWSGLNYIGVVGTRFKVRGKDAGLAIVGPARLRYSTIIPILRYFRSLIQEVAGQ</sequence>
<proteinExistence type="inferred from homology"/>
<comment type="caution">
    <text evidence="7">The sequence shown here is derived from an EMBL/GenBank/DDBJ whole genome shotgun (WGS) entry which is preliminary data.</text>
</comment>
<dbReference type="InterPro" id="IPR021153">
    <property type="entry name" value="HrcA_C"/>
</dbReference>
<evidence type="ECO:0000256" key="2">
    <source>
        <dbReference type="ARBA" id="ARBA00023015"/>
    </source>
</evidence>
<dbReference type="Pfam" id="PF01628">
    <property type="entry name" value="HrcA"/>
    <property type="match status" value="1"/>
</dbReference>